<feature type="domain" description="Hen1 N-terminal" evidence="1">
    <location>
        <begin position="1"/>
        <end position="69"/>
    </location>
</feature>
<dbReference type="RefSeq" id="WP_133817132.1">
    <property type="nucleotide sequence ID" value="NZ_SNZH01000002.1"/>
</dbReference>
<evidence type="ECO:0000313" key="3">
    <source>
        <dbReference type="Proteomes" id="UP000295293"/>
    </source>
</evidence>
<reference evidence="2 3" key="1">
    <citation type="submission" date="2019-03" db="EMBL/GenBank/DDBJ databases">
        <title>Genomic Encyclopedia of Type Strains, Phase IV (KMG-IV): sequencing the most valuable type-strain genomes for metagenomic binning, comparative biology and taxonomic classification.</title>
        <authorList>
            <person name="Goeker M."/>
        </authorList>
    </citation>
    <scope>NUCLEOTIDE SEQUENCE [LARGE SCALE GENOMIC DNA]</scope>
    <source>
        <strain evidence="2 3">DSM 21667</strain>
    </source>
</reference>
<dbReference type="AlphaFoldDB" id="A0A4R6Z6N0"/>
<dbReference type="Gene3D" id="3.30.1610.20">
    <property type="entry name" value="Hen1, N-terminal domain"/>
    <property type="match status" value="1"/>
</dbReference>
<protein>
    <submittedName>
        <fullName evidence="2">Hen1-like subunit of RNA repair complex</fullName>
    </submittedName>
</protein>
<evidence type="ECO:0000313" key="2">
    <source>
        <dbReference type="EMBL" id="TDR47405.1"/>
    </source>
</evidence>
<dbReference type="InterPro" id="IPR038546">
    <property type="entry name" value="Hen1_N_sf"/>
</dbReference>
<evidence type="ECO:0000259" key="1">
    <source>
        <dbReference type="Pfam" id="PF12623"/>
    </source>
</evidence>
<organism evidence="2 3">
    <name type="scientific">Tahibacter aquaticus</name>
    <dbReference type="NCBI Taxonomy" id="520092"/>
    <lineage>
        <taxon>Bacteria</taxon>
        <taxon>Pseudomonadati</taxon>
        <taxon>Pseudomonadota</taxon>
        <taxon>Gammaproteobacteria</taxon>
        <taxon>Lysobacterales</taxon>
        <taxon>Rhodanobacteraceae</taxon>
        <taxon>Tahibacter</taxon>
    </lineage>
</organism>
<keyword evidence="3" id="KW-1185">Reference proteome</keyword>
<name>A0A4R6Z6N0_9GAMM</name>
<accession>A0A4R6Z6N0</accession>
<dbReference type="Pfam" id="PF12623">
    <property type="entry name" value="Hen1_L"/>
    <property type="match status" value="1"/>
</dbReference>
<dbReference type="OrthoDB" id="626362at2"/>
<sequence length="93" mass="10180">MLLTLSTTHQPATDLGYLLAKHPDRLQRFGLSFGQACVFYSEASAQRCTAVLMLDIDPVGLVHGNGENSAGPLARAPVRPVRRNRRIRPARAL</sequence>
<comment type="caution">
    <text evidence="2">The sequence shown here is derived from an EMBL/GenBank/DDBJ whole genome shotgun (WGS) entry which is preliminary data.</text>
</comment>
<dbReference type="Proteomes" id="UP000295293">
    <property type="component" value="Unassembled WGS sequence"/>
</dbReference>
<dbReference type="EMBL" id="SNZH01000002">
    <property type="protein sequence ID" value="TDR47405.1"/>
    <property type="molecule type" value="Genomic_DNA"/>
</dbReference>
<proteinExistence type="predicted"/>
<dbReference type="InterPro" id="IPR024740">
    <property type="entry name" value="Hen1_N"/>
</dbReference>
<gene>
    <name evidence="2" type="ORF">DFR29_10264</name>
</gene>